<dbReference type="GO" id="GO:0047617">
    <property type="term" value="F:fatty acyl-CoA hydrolase activity"/>
    <property type="evidence" value="ECO:0007669"/>
    <property type="project" value="InterPro"/>
</dbReference>
<evidence type="ECO:0000313" key="5">
    <source>
        <dbReference type="Proteomes" id="UP001283212"/>
    </source>
</evidence>
<dbReference type="PANTHER" id="PTHR21660">
    <property type="entry name" value="THIOESTERASE SUPERFAMILY MEMBER-RELATED"/>
    <property type="match status" value="1"/>
</dbReference>
<accession>A0AAE4MFU3</accession>
<feature type="domain" description="Thioesterase" evidence="3">
    <location>
        <begin position="49"/>
        <end position="121"/>
    </location>
</feature>
<dbReference type="NCBIfam" id="TIGR00369">
    <property type="entry name" value="unchar_dom_1"/>
    <property type="match status" value="1"/>
</dbReference>
<dbReference type="Gene3D" id="3.10.129.10">
    <property type="entry name" value="Hotdog Thioesterase"/>
    <property type="match status" value="1"/>
</dbReference>
<evidence type="ECO:0000256" key="1">
    <source>
        <dbReference type="ARBA" id="ARBA00008324"/>
    </source>
</evidence>
<dbReference type="Proteomes" id="UP001283212">
    <property type="component" value="Unassembled WGS sequence"/>
</dbReference>
<comment type="caution">
    <text evidence="4">The sequence shown here is derived from an EMBL/GenBank/DDBJ whole genome shotgun (WGS) entry which is preliminary data.</text>
</comment>
<gene>
    <name evidence="4" type="ORF">McpCs1_07610</name>
</gene>
<dbReference type="SUPFAM" id="SSF54637">
    <property type="entry name" value="Thioesterase/thiol ester dehydrase-isomerase"/>
    <property type="match status" value="1"/>
</dbReference>
<dbReference type="AlphaFoldDB" id="A0AAE4MFU3"/>
<evidence type="ECO:0000313" key="4">
    <source>
        <dbReference type="EMBL" id="MDV0443386.1"/>
    </source>
</evidence>
<keyword evidence="2" id="KW-0378">Hydrolase</keyword>
<comment type="similarity">
    <text evidence="1">Belongs to the thioesterase PaaI family.</text>
</comment>
<evidence type="ECO:0000259" key="3">
    <source>
        <dbReference type="Pfam" id="PF03061"/>
    </source>
</evidence>
<dbReference type="InterPro" id="IPR039298">
    <property type="entry name" value="ACOT13"/>
</dbReference>
<dbReference type="Pfam" id="PF03061">
    <property type="entry name" value="4HBT"/>
    <property type="match status" value="1"/>
</dbReference>
<dbReference type="PANTHER" id="PTHR21660:SF1">
    <property type="entry name" value="ACYL-COENZYME A THIOESTERASE 13"/>
    <property type="match status" value="1"/>
</dbReference>
<proteinExistence type="inferred from homology"/>
<dbReference type="InterPro" id="IPR029069">
    <property type="entry name" value="HotDog_dom_sf"/>
</dbReference>
<name>A0AAE4MFU3_9EURY</name>
<protein>
    <recommendedName>
        <fullName evidence="3">Thioesterase domain-containing protein</fullName>
    </recommendedName>
</protein>
<dbReference type="InterPro" id="IPR006683">
    <property type="entry name" value="Thioestr_dom"/>
</dbReference>
<evidence type="ECO:0000256" key="2">
    <source>
        <dbReference type="ARBA" id="ARBA00022801"/>
    </source>
</evidence>
<dbReference type="CDD" id="cd03443">
    <property type="entry name" value="PaaI_thioesterase"/>
    <property type="match status" value="1"/>
</dbReference>
<organism evidence="4 5">
    <name type="scientific">Methanorbis rubei</name>
    <dbReference type="NCBI Taxonomy" id="3028300"/>
    <lineage>
        <taxon>Archaea</taxon>
        <taxon>Methanobacteriati</taxon>
        <taxon>Methanobacteriota</taxon>
        <taxon>Stenosarchaea group</taxon>
        <taxon>Methanomicrobia</taxon>
        <taxon>Methanomicrobiales</taxon>
        <taxon>Methanocorpusculaceae</taxon>
        <taxon>Methanorbis</taxon>
    </lineage>
</organism>
<sequence>MHPYVEKIASVGAQANPTFQTLGIEPVSWGDGKAVLKMNVTPGILNGSGFMQGGFYVILADEAIALAILAECDAESGTATISETTNFFRGVNEGVIYGVAYIVRKGRRIVFAEGEVRKGSPDGELLSKTVVSYIVTKA</sequence>
<dbReference type="EMBL" id="JAWDKB010000003">
    <property type="protein sequence ID" value="MDV0443386.1"/>
    <property type="molecule type" value="Genomic_DNA"/>
</dbReference>
<dbReference type="InterPro" id="IPR003736">
    <property type="entry name" value="PAAI_dom"/>
</dbReference>
<reference evidence="4 5" key="1">
    <citation type="submission" date="2023-06" db="EMBL/GenBank/DDBJ databases">
        <title>Genome sequence of Methancorpusculaceae sp. Cs1.</title>
        <authorList>
            <person name="Protasov E."/>
            <person name="Platt K."/>
            <person name="Poehlein A."/>
            <person name="Daniel R."/>
            <person name="Brune A."/>
        </authorList>
    </citation>
    <scope>NUCLEOTIDE SEQUENCE [LARGE SCALE GENOMIC DNA]</scope>
    <source>
        <strain evidence="4 5">Cs1</strain>
    </source>
</reference>
<dbReference type="RefSeq" id="WP_338095913.1">
    <property type="nucleotide sequence ID" value="NZ_JAWDKB010000003.1"/>
</dbReference>
<keyword evidence="5" id="KW-1185">Reference proteome</keyword>